<dbReference type="PANTHER" id="PTHR12526:SF630">
    <property type="entry name" value="GLYCOSYLTRANSFERASE"/>
    <property type="match status" value="1"/>
</dbReference>
<evidence type="ECO:0000259" key="2">
    <source>
        <dbReference type="Pfam" id="PF13439"/>
    </source>
</evidence>
<feature type="domain" description="Glycosyltransferase subfamily 4-like N-terminal" evidence="2">
    <location>
        <begin position="4"/>
        <end position="162"/>
    </location>
</feature>
<dbReference type="InterPro" id="IPR028098">
    <property type="entry name" value="Glyco_trans_4-like_N"/>
</dbReference>
<accession>A0ABY5YCD7</accession>
<feature type="domain" description="Glycosyl transferase family 1" evidence="1">
    <location>
        <begin position="167"/>
        <end position="303"/>
    </location>
</feature>
<organism evidence="3 4">
    <name type="scientific">Maribacter litopenaei</name>
    <dbReference type="NCBI Taxonomy" id="2976127"/>
    <lineage>
        <taxon>Bacteria</taxon>
        <taxon>Pseudomonadati</taxon>
        <taxon>Bacteroidota</taxon>
        <taxon>Flavobacteriia</taxon>
        <taxon>Flavobacteriales</taxon>
        <taxon>Flavobacteriaceae</taxon>
        <taxon>Maribacter</taxon>
    </lineage>
</organism>
<dbReference type="Pfam" id="PF00534">
    <property type="entry name" value="Glycos_transf_1"/>
    <property type="match status" value="1"/>
</dbReference>
<dbReference type="PANTHER" id="PTHR12526">
    <property type="entry name" value="GLYCOSYLTRANSFERASE"/>
    <property type="match status" value="1"/>
</dbReference>
<reference evidence="3" key="1">
    <citation type="submission" date="2022-09" db="EMBL/GenBank/DDBJ databases">
        <title>Maribacter litopenaei sp. nov., isolated from the intestinal tract of the Pacific White Shrimp, Litopenaeus vannamei.</title>
        <authorList>
            <person name="Kim S.Y."/>
            <person name="Hwang C.Y."/>
        </authorList>
    </citation>
    <scope>NUCLEOTIDE SEQUENCE</scope>
    <source>
        <strain evidence="3">HL-LV01</strain>
    </source>
</reference>
<sequence>MLSFGGAERVLIFLSKNLNNSKFESELIVIGKELDNGYETTGTNIQYLNCNRVSKSIPKLISLIKKRKPDIVFGTLSHVNLLLGFISFLFPKVVFVGRQTSITKIYKEIGGETSFDWFSFLLKFALKKLGYVICQSKDMVEDCVQLYNLNKNKLKIINNPITDNFQYHDSIPSDSKHLKFITVGRLVTVKGHARILQMLTNIDYPFNYTIIGDGSLKNDLLDKIEILGLSNKIQYIPFTKDVAIYLRKSDYFLQGSLSEGFPNALLESCAVGTPVIAFDVPGGTKEIVENGINGFMVKDGEEFLYRLNHLPKLNPKSVSESVYKKFDKSIILKKYEDFFLEIAN</sequence>
<evidence type="ECO:0000313" key="4">
    <source>
        <dbReference type="Proteomes" id="UP001059209"/>
    </source>
</evidence>
<dbReference type="RefSeq" id="WP_260574642.1">
    <property type="nucleotide sequence ID" value="NZ_CP104205.1"/>
</dbReference>
<dbReference type="SUPFAM" id="SSF53756">
    <property type="entry name" value="UDP-Glycosyltransferase/glycogen phosphorylase"/>
    <property type="match status" value="1"/>
</dbReference>
<dbReference type="EMBL" id="CP104205">
    <property type="protein sequence ID" value="UWX56100.1"/>
    <property type="molecule type" value="Genomic_DNA"/>
</dbReference>
<dbReference type="Proteomes" id="UP001059209">
    <property type="component" value="Chromosome"/>
</dbReference>
<dbReference type="Gene3D" id="3.40.50.2000">
    <property type="entry name" value="Glycogen Phosphorylase B"/>
    <property type="match status" value="2"/>
</dbReference>
<gene>
    <name evidence="3" type="ORF">NYZ99_07295</name>
</gene>
<dbReference type="CDD" id="cd03811">
    <property type="entry name" value="GT4_GT28_WabH-like"/>
    <property type="match status" value="1"/>
</dbReference>
<proteinExistence type="predicted"/>
<dbReference type="Pfam" id="PF13439">
    <property type="entry name" value="Glyco_transf_4"/>
    <property type="match status" value="1"/>
</dbReference>
<name>A0ABY5YCD7_9FLAO</name>
<keyword evidence="4" id="KW-1185">Reference proteome</keyword>
<dbReference type="InterPro" id="IPR001296">
    <property type="entry name" value="Glyco_trans_1"/>
</dbReference>
<protein>
    <submittedName>
        <fullName evidence="3">Glycosyltransferase</fullName>
    </submittedName>
</protein>
<evidence type="ECO:0000259" key="1">
    <source>
        <dbReference type="Pfam" id="PF00534"/>
    </source>
</evidence>
<evidence type="ECO:0000313" key="3">
    <source>
        <dbReference type="EMBL" id="UWX56100.1"/>
    </source>
</evidence>